<dbReference type="InterPro" id="IPR027256">
    <property type="entry name" value="P-typ_ATPase_IB"/>
</dbReference>
<dbReference type="SUPFAM" id="SSF56784">
    <property type="entry name" value="HAD-like"/>
    <property type="match status" value="1"/>
</dbReference>
<dbReference type="SFLD" id="SFLDF00027">
    <property type="entry name" value="p-type_atpase"/>
    <property type="match status" value="1"/>
</dbReference>
<feature type="transmembrane region" description="Helical" evidence="23">
    <location>
        <begin position="449"/>
        <end position="472"/>
    </location>
</feature>
<evidence type="ECO:0000256" key="9">
    <source>
        <dbReference type="ARBA" id="ARBA00022723"/>
    </source>
</evidence>
<dbReference type="Gene3D" id="3.30.70.100">
    <property type="match status" value="2"/>
</dbReference>
<comment type="catalytic activity">
    <reaction evidence="22">
        <text>Cu(+)(in) + ATP + H2O = Cu(+)(out) + ADP + phosphate + H(+)</text>
        <dbReference type="Rhea" id="RHEA:25792"/>
        <dbReference type="ChEBI" id="CHEBI:15377"/>
        <dbReference type="ChEBI" id="CHEBI:15378"/>
        <dbReference type="ChEBI" id="CHEBI:30616"/>
        <dbReference type="ChEBI" id="CHEBI:43474"/>
        <dbReference type="ChEBI" id="CHEBI:49552"/>
        <dbReference type="ChEBI" id="CHEBI:456216"/>
        <dbReference type="EC" id="7.2.2.8"/>
    </reaction>
</comment>
<dbReference type="InterPro" id="IPR044492">
    <property type="entry name" value="P_typ_ATPase_HD_dom"/>
</dbReference>
<dbReference type="PROSITE" id="PS01047">
    <property type="entry name" value="HMA_1"/>
    <property type="match status" value="2"/>
</dbReference>
<dbReference type="SUPFAM" id="SSF81653">
    <property type="entry name" value="Calcium ATPase, transduction domain A"/>
    <property type="match status" value="1"/>
</dbReference>
<dbReference type="InterPro" id="IPR036412">
    <property type="entry name" value="HAD-like_sf"/>
</dbReference>
<feature type="transmembrane region" description="Helical" evidence="23">
    <location>
        <begin position="240"/>
        <end position="262"/>
    </location>
</feature>
<dbReference type="RefSeq" id="WP_183730148.1">
    <property type="nucleotide sequence ID" value="NZ_JACHID010000003.1"/>
</dbReference>
<evidence type="ECO:0000256" key="4">
    <source>
        <dbReference type="ARBA" id="ARBA00015102"/>
    </source>
</evidence>
<dbReference type="CDD" id="cd00371">
    <property type="entry name" value="HMA"/>
    <property type="match status" value="2"/>
</dbReference>
<evidence type="ECO:0000256" key="12">
    <source>
        <dbReference type="ARBA" id="ARBA00022796"/>
    </source>
</evidence>
<dbReference type="EMBL" id="JACHID010000003">
    <property type="protein sequence ID" value="MBB5021443.1"/>
    <property type="molecule type" value="Genomic_DNA"/>
</dbReference>
<sequence>MSRPLTLCIQGMNCAGCVGKIEKALNNVPGVREVTVSLAESNAVVLGSAASSELVAALDQVGYTATPAHLPPTNTQHSTDGIRTFEIALRGLTCVGCVRKVEKAIEAVEGVEKVQVELALRRAKIQGRIPRPQILLDAVTNAGYDASFIHSKQDEEEQDRQHQQDNRQLMTQAIVSLSLATVLMIIMFIPAIPEVGEKGGQALWGGVGLITLGVLWYSGGGFFRNALRAFLNHSATMDTLVAIGTGTAWVYSTIVVLAPGIIPDMAQHVYYEAAAFIIGFLNLGAVLESRAKGKASQAIRSLLDLQARSARIVIDGKEQDVPVESVQTGDLVRIRPGERIPVDGSIREGFSTLDESMLTGEPIPHEKGPDDEVSAGTINQSGSLLVEAHRVGGDTALAHIIQLVRQAQGAKPPIGRIVDKVTAVFVPLVLIIAIATSLIWYNFGPQPPLAFMLVTTMTVLIIACPCALGLATPMSIMVGVGKAASAGILIRKGDALQQAAKLRTIVLDKTGTITQGKPAVTDVFTADISRDKALFYAATLESVSEHPLAHAILESARGANIEYSTATGFHSFAGKGIRGQVNSKDVILGNEAMLQTMQIKPTRIFAEHAQKMAALGQTTMYLAVDGEVTAVIAVSDPVKNDSVEAISQLRAMGLRVIMLSGDNATTANAVAEQVGIDEVVAEVLPDQKASTVQSLQTSAELVAMVGDGINDAPALANADVGFAIGTGTDIAIESADITLMGDSLMGVAKAIAISRATMTNIRQNLFGAFFYNSLGIPVAAGILYPLGGILLNPAVAAAAMALSSVTVVSNANRLRAAKLRVPAVQKGELS</sequence>
<evidence type="ECO:0000256" key="11">
    <source>
        <dbReference type="ARBA" id="ARBA00022741"/>
    </source>
</evidence>
<dbReference type="InterPro" id="IPR008250">
    <property type="entry name" value="ATPase_P-typ_transduc_dom_A_sf"/>
</dbReference>
<keyword evidence="13 23" id="KW-0067">ATP-binding</keyword>
<dbReference type="SUPFAM" id="SSF81665">
    <property type="entry name" value="Calcium ATPase, transmembrane domain M"/>
    <property type="match status" value="1"/>
</dbReference>
<keyword evidence="12" id="KW-0187">Copper transport</keyword>
<feature type="domain" description="HMA" evidence="24">
    <location>
        <begin position="3"/>
        <end position="66"/>
    </location>
</feature>
<evidence type="ECO:0000256" key="16">
    <source>
        <dbReference type="ARBA" id="ARBA00022989"/>
    </source>
</evidence>
<keyword evidence="14" id="KW-0460">Magnesium</keyword>
<keyword evidence="5" id="KW-0813">Transport</keyword>
<evidence type="ECO:0000313" key="25">
    <source>
        <dbReference type="EMBL" id="MBB5021443.1"/>
    </source>
</evidence>
<dbReference type="InterPro" id="IPR006122">
    <property type="entry name" value="HMA_Cu_ion-bd"/>
</dbReference>
<comment type="subcellular location">
    <subcellularLocation>
        <location evidence="1">Cell membrane</location>
        <topology evidence="1">Multi-pass membrane protein</topology>
    </subcellularLocation>
</comment>
<dbReference type="InterPro" id="IPR036163">
    <property type="entry name" value="HMA_dom_sf"/>
</dbReference>
<dbReference type="Gene3D" id="3.40.1110.10">
    <property type="entry name" value="Calcium-transporting ATPase, cytoplasmic domain N"/>
    <property type="match status" value="1"/>
</dbReference>
<dbReference type="InterPro" id="IPR059000">
    <property type="entry name" value="ATPase_P-type_domA"/>
</dbReference>
<comment type="similarity">
    <text evidence="2 23">Belongs to the cation transport ATPase (P-type) (TC 3.A.3) family. Type IB subfamily.</text>
</comment>
<feature type="transmembrane region" description="Helical" evidence="23">
    <location>
        <begin position="201"/>
        <end position="219"/>
    </location>
</feature>
<dbReference type="GO" id="GO:0005507">
    <property type="term" value="F:copper ion binding"/>
    <property type="evidence" value="ECO:0007669"/>
    <property type="project" value="InterPro"/>
</dbReference>
<dbReference type="Gene3D" id="3.40.50.1000">
    <property type="entry name" value="HAD superfamily/HAD-like"/>
    <property type="match status" value="1"/>
</dbReference>
<dbReference type="PRINTS" id="PR00941">
    <property type="entry name" value="CDATPASE"/>
</dbReference>
<evidence type="ECO:0000256" key="20">
    <source>
        <dbReference type="ARBA" id="ARBA00029719"/>
    </source>
</evidence>
<comment type="caution">
    <text evidence="25">The sequence shown here is derived from an EMBL/GenBank/DDBJ whole genome shotgun (WGS) entry which is preliminary data.</text>
</comment>
<evidence type="ECO:0000313" key="26">
    <source>
        <dbReference type="Proteomes" id="UP000528322"/>
    </source>
</evidence>
<dbReference type="GO" id="GO:0005524">
    <property type="term" value="F:ATP binding"/>
    <property type="evidence" value="ECO:0007669"/>
    <property type="project" value="UniProtKB-UniRule"/>
</dbReference>
<gene>
    <name evidence="25" type="ORF">HNR37_000752</name>
</gene>
<name>A0A7W7Y3P0_9BACT</name>
<evidence type="ECO:0000256" key="8">
    <source>
        <dbReference type="ARBA" id="ARBA00022692"/>
    </source>
</evidence>
<dbReference type="PROSITE" id="PS50846">
    <property type="entry name" value="HMA_2"/>
    <property type="match status" value="2"/>
</dbReference>
<protein>
    <recommendedName>
        <fullName evidence="4">Copper-exporting P-type ATPase</fullName>
        <ecNumber evidence="3">7.2.2.8</ecNumber>
    </recommendedName>
    <alternativeName>
        <fullName evidence="20">Copper-exporting P-type ATPase A</fullName>
    </alternativeName>
    <alternativeName>
        <fullName evidence="21">Cu(+)-exporting ATPase</fullName>
    </alternativeName>
</protein>
<dbReference type="Pfam" id="PF00122">
    <property type="entry name" value="E1-E2_ATPase"/>
    <property type="match status" value="1"/>
</dbReference>
<dbReference type="PROSITE" id="PS00154">
    <property type="entry name" value="ATPASE_E1_E2"/>
    <property type="match status" value="1"/>
</dbReference>
<evidence type="ECO:0000256" key="3">
    <source>
        <dbReference type="ARBA" id="ARBA00012517"/>
    </source>
</evidence>
<dbReference type="GO" id="GO:0016887">
    <property type="term" value="F:ATP hydrolysis activity"/>
    <property type="evidence" value="ECO:0007669"/>
    <property type="project" value="InterPro"/>
</dbReference>
<evidence type="ECO:0000256" key="19">
    <source>
        <dbReference type="ARBA" id="ARBA00023136"/>
    </source>
</evidence>
<keyword evidence="19 23" id="KW-0472">Membrane</keyword>
<organism evidence="25 26">
    <name type="scientific">Desulfurispira natronophila</name>
    <dbReference type="NCBI Taxonomy" id="682562"/>
    <lineage>
        <taxon>Bacteria</taxon>
        <taxon>Pseudomonadati</taxon>
        <taxon>Chrysiogenota</taxon>
        <taxon>Chrysiogenia</taxon>
        <taxon>Chrysiogenales</taxon>
        <taxon>Chrysiogenaceae</taxon>
        <taxon>Desulfurispira</taxon>
    </lineage>
</organism>
<dbReference type="SUPFAM" id="SSF55008">
    <property type="entry name" value="HMA, heavy metal-associated domain"/>
    <property type="match status" value="2"/>
</dbReference>
<dbReference type="GO" id="GO:0005886">
    <property type="term" value="C:plasma membrane"/>
    <property type="evidence" value="ECO:0007669"/>
    <property type="project" value="UniProtKB-SubCell"/>
</dbReference>
<keyword evidence="18" id="KW-0406">Ion transport</keyword>
<dbReference type="NCBIfam" id="TIGR01494">
    <property type="entry name" value="ATPase_P-type"/>
    <property type="match status" value="1"/>
</dbReference>
<dbReference type="GO" id="GO:0060003">
    <property type="term" value="P:copper ion export"/>
    <property type="evidence" value="ECO:0007669"/>
    <property type="project" value="UniProtKB-ARBA"/>
</dbReference>
<evidence type="ECO:0000256" key="15">
    <source>
        <dbReference type="ARBA" id="ARBA00022967"/>
    </source>
</evidence>
<evidence type="ECO:0000256" key="5">
    <source>
        <dbReference type="ARBA" id="ARBA00022448"/>
    </source>
</evidence>
<dbReference type="SFLD" id="SFLDS00003">
    <property type="entry name" value="Haloacid_Dehalogenase"/>
    <property type="match status" value="1"/>
</dbReference>
<dbReference type="NCBIfam" id="TIGR01511">
    <property type="entry name" value="ATPase-IB1_Cu"/>
    <property type="match status" value="1"/>
</dbReference>
<dbReference type="FunFam" id="3.40.50.1000:FF:000144">
    <property type="entry name" value="copper-transporting ATPase 1 isoform X2"/>
    <property type="match status" value="1"/>
</dbReference>
<dbReference type="Proteomes" id="UP000528322">
    <property type="component" value="Unassembled WGS sequence"/>
</dbReference>
<feature type="domain" description="HMA" evidence="24">
    <location>
        <begin position="83"/>
        <end position="147"/>
    </location>
</feature>
<keyword evidence="7" id="KW-0597">Phosphoprotein</keyword>
<evidence type="ECO:0000256" key="6">
    <source>
        <dbReference type="ARBA" id="ARBA00022475"/>
    </source>
</evidence>
<feature type="transmembrane region" description="Helical" evidence="23">
    <location>
        <begin position="790"/>
        <end position="811"/>
    </location>
</feature>
<keyword evidence="26" id="KW-1185">Reference proteome</keyword>
<evidence type="ECO:0000256" key="2">
    <source>
        <dbReference type="ARBA" id="ARBA00006024"/>
    </source>
</evidence>
<keyword evidence="9 23" id="KW-0479">Metal-binding</keyword>
<keyword evidence="17" id="KW-0186">Copper</keyword>
<evidence type="ECO:0000256" key="18">
    <source>
        <dbReference type="ARBA" id="ARBA00023065"/>
    </source>
</evidence>
<evidence type="ECO:0000256" key="14">
    <source>
        <dbReference type="ARBA" id="ARBA00022842"/>
    </source>
</evidence>
<dbReference type="Pfam" id="PF00403">
    <property type="entry name" value="HMA"/>
    <property type="match status" value="2"/>
</dbReference>
<dbReference type="FunFam" id="2.70.150.10:FF:000020">
    <property type="entry name" value="Copper-exporting P-type ATPase A"/>
    <property type="match status" value="1"/>
</dbReference>
<dbReference type="InterPro" id="IPR001757">
    <property type="entry name" value="P_typ_ATPase"/>
</dbReference>
<keyword evidence="10" id="KW-0677">Repeat</keyword>
<dbReference type="GO" id="GO:0043682">
    <property type="term" value="F:P-type divalent copper transporter activity"/>
    <property type="evidence" value="ECO:0007669"/>
    <property type="project" value="TreeGrafter"/>
</dbReference>
<dbReference type="Gene3D" id="2.70.150.10">
    <property type="entry name" value="Calcium-transporting ATPase, cytoplasmic transduction domain A"/>
    <property type="match status" value="1"/>
</dbReference>
<keyword evidence="6 23" id="KW-1003">Cell membrane</keyword>
<evidence type="ECO:0000256" key="13">
    <source>
        <dbReference type="ARBA" id="ARBA00022840"/>
    </source>
</evidence>
<reference evidence="25 26" key="1">
    <citation type="submission" date="2020-08" db="EMBL/GenBank/DDBJ databases">
        <title>Genomic Encyclopedia of Type Strains, Phase IV (KMG-IV): sequencing the most valuable type-strain genomes for metagenomic binning, comparative biology and taxonomic classification.</title>
        <authorList>
            <person name="Goeker M."/>
        </authorList>
    </citation>
    <scope>NUCLEOTIDE SEQUENCE [LARGE SCALE GENOMIC DNA]</scope>
    <source>
        <strain evidence="25 26">DSM 22071</strain>
    </source>
</reference>
<dbReference type="InterPro" id="IPR023299">
    <property type="entry name" value="ATPase_P-typ_cyto_dom_N"/>
</dbReference>
<evidence type="ECO:0000256" key="1">
    <source>
        <dbReference type="ARBA" id="ARBA00004651"/>
    </source>
</evidence>
<dbReference type="InterPro" id="IPR017969">
    <property type="entry name" value="Heavy-metal-associated_CS"/>
</dbReference>
<dbReference type="GO" id="GO:0055070">
    <property type="term" value="P:copper ion homeostasis"/>
    <property type="evidence" value="ECO:0007669"/>
    <property type="project" value="TreeGrafter"/>
</dbReference>
<dbReference type="NCBIfam" id="TIGR01525">
    <property type="entry name" value="ATPase-IB_hvy"/>
    <property type="match status" value="1"/>
</dbReference>
<evidence type="ECO:0000256" key="17">
    <source>
        <dbReference type="ARBA" id="ARBA00023008"/>
    </source>
</evidence>
<evidence type="ECO:0000256" key="23">
    <source>
        <dbReference type="RuleBase" id="RU362081"/>
    </source>
</evidence>
<dbReference type="InterPro" id="IPR018303">
    <property type="entry name" value="ATPase_P-typ_P_site"/>
</dbReference>
<dbReference type="InterPro" id="IPR023214">
    <property type="entry name" value="HAD_sf"/>
</dbReference>
<dbReference type="PRINTS" id="PR00119">
    <property type="entry name" value="CATATPASE"/>
</dbReference>
<keyword evidence="15" id="KW-1278">Translocase</keyword>
<evidence type="ECO:0000256" key="21">
    <source>
        <dbReference type="ARBA" id="ARBA00033239"/>
    </source>
</evidence>
<feature type="transmembrane region" description="Helical" evidence="23">
    <location>
        <begin position="268"/>
        <end position="287"/>
    </location>
</feature>
<dbReference type="Pfam" id="PF00702">
    <property type="entry name" value="Hydrolase"/>
    <property type="match status" value="1"/>
</dbReference>
<proteinExistence type="inferred from homology"/>
<dbReference type="PANTHER" id="PTHR43520:SF6">
    <property type="entry name" value="COPPER-EXPORTING P-TYPE ATPASE"/>
    <property type="match status" value="1"/>
</dbReference>
<evidence type="ECO:0000256" key="22">
    <source>
        <dbReference type="ARBA" id="ARBA00049289"/>
    </source>
</evidence>
<dbReference type="EC" id="7.2.2.8" evidence="3"/>
<feature type="transmembrane region" description="Helical" evidence="23">
    <location>
        <begin position="169"/>
        <end position="189"/>
    </location>
</feature>
<evidence type="ECO:0000256" key="7">
    <source>
        <dbReference type="ARBA" id="ARBA00022553"/>
    </source>
</evidence>
<keyword evidence="11 23" id="KW-0547">Nucleotide-binding</keyword>
<evidence type="ECO:0000259" key="24">
    <source>
        <dbReference type="PROSITE" id="PS50846"/>
    </source>
</evidence>
<dbReference type="NCBIfam" id="TIGR00003">
    <property type="entry name" value="copper ion binding protein"/>
    <property type="match status" value="2"/>
</dbReference>
<keyword evidence="16 23" id="KW-1133">Transmembrane helix</keyword>
<keyword evidence="8 23" id="KW-0812">Transmembrane</keyword>
<dbReference type="SFLD" id="SFLDG00002">
    <property type="entry name" value="C1.7:_P-type_atpase_like"/>
    <property type="match status" value="1"/>
</dbReference>
<dbReference type="InterPro" id="IPR023298">
    <property type="entry name" value="ATPase_P-typ_TM_dom_sf"/>
</dbReference>
<accession>A0A7W7Y3P0</accession>
<dbReference type="InterPro" id="IPR006121">
    <property type="entry name" value="HMA_dom"/>
</dbReference>
<dbReference type="AlphaFoldDB" id="A0A7W7Y3P0"/>
<dbReference type="PANTHER" id="PTHR43520">
    <property type="entry name" value="ATP7, ISOFORM B"/>
    <property type="match status" value="1"/>
</dbReference>
<evidence type="ECO:0000256" key="10">
    <source>
        <dbReference type="ARBA" id="ARBA00022737"/>
    </source>
</evidence>
<feature type="transmembrane region" description="Helical" evidence="23">
    <location>
        <begin position="765"/>
        <end position="784"/>
    </location>
</feature>
<dbReference type="CDD" id="cd02094">
    <property type="entry name" value="P-type_ATPase_Cu-like"/>
    <property type="match status" value="1"/>
</dbReference>
<feature type="transmembrane region" description="Helical" evidence="23">
    <location>
        <begin position="421"/>
        <end position="443"/>
    </location>
</feature>
<dbReference type="GO" id="GO:0140581">
    <property type="term" value="F:P-type monovalent copper transporter activity"/>
    <property type="evidence" value="ECO:0007669"/>
    <property type="project" value="UniProtKB-EC"/>
</dbReference>